<name>A0A916JFK5_9BACT</name>
<dbReference type="RefSeq" id="WP_215239037.1">
    <property type="nucleotide sequence ID" value="NZ_CAJRAF010000002.1"/>
</dbReference>
<organism evidence="1 2">
    <name type="scientific">Dyadobacter helix</name>
    <dbReference type="NCBI Taxonomy" id="2822344"/>
    <lineage>
        <taxon>Bacteria</taxon>
        <taxon>Pseudomonadati</taxon>
        <taxon>Bacteroidota</taxon>
        <taxon>Cytophagia</taxon>
        <taxon>Cytophagales</taxon>
        <taxon>Spirosomataceae</taxon>
        <taxon>Dyadobacter</taxon>
    </lineage>
</organism>
<evidence type="ECO:0000313" key="2">
    <source>
        <dbReference type="Proteomes" id="UP000680038"/>
    </source>
</evidence>
<dbReference type="Proteomes" id="UP000680038">
    <property type="component" value="Unassembled WGS sequence"/>
</dbReference>
<accession>A0A916JFK5</accession>
<keyword evidence="2" id="KW-1185">Reference proteome</keyword>
<comment type="caution">
    <text evidence="1">The sequence shown here is derived from an EMBL/GenBank/DDBJ whole genome shotgun (WGS) entry which is preliminary data.</text>
</comment>
<sequence>MNELLLEKLFNSVKQYWPYSLLMDRPLPYWPDEIRVYWFTTRAQSSYLIRILYEPDDSSFVMASYHCPDPDVLQQFRQEYLRSGVDFLMLPYAVQGMKVIINGDGTFLTNSVKTNTAGMLRPGR</sequence>
<dbReference type="AlphaFoldDB" id="A0A916JFK5"/>
<dbReference type="EMBL" id="CAJRAF010000002">
    <property type="protein sequence ID" value="CAG5000135.1"/>
    <property type="molecule type" value="Genomic_DNA"/>
</dbReference>
<reference evidence="1" key="1">
    <citation type="submission" date="2021-04" db="EMBL/GenBank/DDBJ databases">
        <authorList>
            <person name="Rodrigo-Torres L."/>
            <person name="Arahal R. D."/>
            <person name="Lucena T."/>
        </authorList>
    </citation>
    <scope>NUCLEOTIDE SEQUENCE</scope>
    <source>
        <strain evidence="1">CECT 9275</strain>
    </source>
</reference>
<evidence type="ECO:0000313" key="1">
    <source>
        <dbReference type="EMBL" id="CAG5000135.1"/>
    </source>
</evidence>
<protein>
    <submittedName>
        <fullName evidence="1">Uncharacterized protein</fullName>
    </submittedName>
</protein>
<gene>
    <name evidence="1" type="ORF">DYBT9275_02399</name>
</gene>
<proteinExistence type="predicted"/>